<accession>A0A2S6AKR3</accession>
<dbReference type="Proteomes" id="UP000239874">
    <property type="component" value="Unassembled WGS sequence"/>
</dbReference>
<dbReference type="AlphaFoldDB" id="A0A2S6AKR3"/>
<name>A0A2S6AKR3_9NOCA</name>
<comment type="caution">
    <text evidence="1">The sequence shown here is derived from an EMBL/GenBank/DDBJ whole genome shotgun (WGS) entry which is preliminary data.</text>
</comment>
<evidence type="ECO:0000313" key="2">
    <source>
        <dbReference type="Proteomes" id="UP000239874"/>
    </source>
</evidence>
<proteinExistence type="predicted"/>
<sequence length="351" mass="37299">METQIAPGVRKRVQQGYMQISEQLYPGEVIWAVASTSQLKPLMDILVITNARVIGMVAGTRSPAAAIDADAVSEVSMPVGRSKRAKLIISTTEGAEVSFGKVPHEQVDFVRHHVSLLIGQGFPPEIRQSLEADAAATSEREACAAAERAAAAAAAIAEREAMTLIGSEPKDKIWRALEEHASPGELAWLVINSGVAGVLAAYEDRLIIAKVGAGASFMTGALGGGRVATFMFEDITNIEYYSGIATGVLAVLTPSHQGITGPTYSNERAEAWRHSNCLPLGTVDYRRALPHLNELRRRISAAKRPIHGVPAQSTGLAAELSGLADLHAQGVLDDSEFAAAKQAAIMRHAPR</sequence>
<dbReference type="EMBL" id="PSZC01000018">
    <property type="protein sequence ID" value="PPJ35817.1"/>
    <property type="molecule type" value="Genomic_DNA"/>
</dbReference>
<gene>
    <name evidence="1" type="ORF">C5E45_23695</name>
</gene>
<evidence type="ECO:0008006" key="3">
    <source>
        <dbReference type="Google" id="ProtNLM"/>
    </source>
</evidence>
<protein>
    <recommendedName>
        <fullName evidence="3">SHOCT domain-containing protein</fullName>
    </recommendedName>
</protein>
<organism evidence="1 2">
    <name type="scientific">Nocardia nova</name>
    <dbReference type="NCBI Taxonomy" id="37330"/>
    <lineage>
        <taxon>Bacteria</taxon>
        <taxon>Bacillati</taxon>
        <taxon>Actinomycetota</taxon>
        <taxon>Actinomycetes</taxon>
        <taxon>Mycobacteriales</taxon>
        <taxon>Nocardiaceae</taxon>
        <taxon>Nocardia</taxon>
    </lineage>
</organism>
<evidence type="ECO:0000313" key="1">
    <source>
        <dbReference type="EMBL" id="PPJ35817.1"/>
    </source>
</evidence>
<reference evidence="1 2" key="1">
    <citation type="submission" date="2018-02" db="EMBL/GenBank/DDBJ databases">
        <title>8 Nocardia nova and 1 Nocardia cyriacigeorgica strain used for evolution to TMP-SMX.</title>
        <authorList>
            <person name="Mehta H."/>
            <person name="Weng J."/>
            <person name="Shamoo Y."/>
        </authorList>
    </citation>
    <scope>NUCLEOTIDE SEQUENCE [LARGE SCALE GENOMIC DNA]</scope>
    <source>
        <strain evidence="1 2">MDA3139</strain>
    </source>
</reference>